<dbReference type="AlphaFoldDB" id="A0A0A9HN97"/>
<name>A0A0A9HN97_ARUDO</name>
<reference evidence="1" key="1">
    <citation type="submission" date="2014-09" db="EMBL/GenBank/DDBJ databases">
        <authorList>
            <person name="Magalhaes I.L.F."/>
            <person name="Oliveira U."/>
            <person name="Santos F.R."/>
            <person name="Vidigal T.H.D.A."/>
            <person name="Brescovit A.D."/>
            <person name="Santos A.J."/>
        </authorList>
    </citation>
    <scope>NUCLEOTIDE SEQUENCE</scope>
    <source>
        <tissue evidence="1">Shoot tissue taken approximately 20 cm above the soil surface</tissue>
    </source>
</reference>
<protein>
    <submittedName>
        <fullName evidence="1">Uncharacterized protein</fullName>
    </submittedName>
</protein>
<proteinExistence type="predicted"/>
<dbReference type="EMBL" id="GBRH01159709">
    <property type="protein sequence ID" value="JAE38187.1"/>
    <property type="molecule type" value="Transcribed_RNA"/>
</dbReference>
<sequence>MVPINTIFLVTKQKFLCNNCLVLENWIVSATR</sequence>
<reference evidence="1" key="2">
    <citation type="journal article" date="2015" name="Data Brief">
        <title>Shoot transcriptome of the giant reed, Arundo donax.</title>
        <authorList>
            <person name="Barrero R.A."/>
            <person name="Guerrero F.D."/>
            <person name="Moolhuijzen P."/>
            <person name="Goolsby J.A."/>
            <person name="Tidwell J."/>
            <person name="Bellgard S.E."/>
            <person name="Bellgard M.I."/>
        </authorList>
    </citation>
    <scope>NUCLEOTIDE SEQUENCE</scope>
    <source>
        <tissue evidence="1">Shoot tissue taken approximately 20 cm above the soil surface</tissue>
    </source>
</reference>
<evidence type="ECO:0000313" key="1">
    <source>
        <dbReference type="EMBL" id="JAE38187.1"/>
    </source>
</evidence>
<accession>A0A0A9HN97</accession>
<organism evidence="1">
    <name type="scientific">Arundo donax</name>
    <name type="common">Giant reed</name>
    <name type="synonym">Donax arundinaceus</name>
    <dbReference type="NCBI Taxonomy" id="35708"/>
    <lineage>
        <taxon>Eukaryota</taxon>
        <taxon>Viridiplantae</taxon>
        <taxon>Streptophyta</taxon>
        <taxon>Embryophyta</taxon>
        <taxon>Tracheophyta</taxon>
        <taxon>Spermatophyta</taxon>
        <taxon>Magnoliopsida</taxon>
        <taxon>Liliopsida</taxon>
        <taxon>Poales</taxon>
        <taxon>Poaceae</taxon>
        <taxon>PACMAD clade</taxon>
        <taxon>Arundinoideae</taxon>
        <taxon>Arundineae</taxon>
        <taxon>Arundo</taxon>
    </lineage>
</organism>